<evidence type="ECO:0000256" key="5">
    <source>
        <dbReference type="ARBA" id="ARBA00022723"/>
    </source>
</evidence>
<dbReference type="PANTHER" id="PTHR11774:SF11">
    <property type="entry name" value="GERANYLGERANYL TRANSFERASE TYPE-2 SUBUNIT BETA"/>
    <property type="match status" value="1"/>
</dbReference>
<dbReference type="InterPro" id="IPR045089">
    <property type="entry name" value="PGGT1B-like"/>
</dbReference>
<dbReference type="Gene3D" id="1.50.10.20">
    <property type="match status" value="1"/>
</dbReference>
<evidence type="ECO:0000313" key="11">
    <source>
        <dbReference type="EMBL" id="JAG10470.1"/>
    </source>
</evidence>
<sequence>MSAYLLNCLDTIDSNTIIQFVLSCYDQDTGGFGGNTYHNPSPIHTLSALQILAIFDKLDLVPCKVQEYLINQYTKCGGFQDTTYGEIDGRFTYCIVASLAILQLFDKVNIDWTKVSKYITMCTNFDGGFGSIPGGESHAGYVFCNIGV</sequence>
<keyword evidence="7" id="KW-0862">Zinc</keyword>
<dbReference type="InterPro" id="IPR001330">
    <property type="entry name" value="Prenyltrans"/>
</dbReference>
<name>A0A0A9X035_LYGHE</name>
<dbReference type="SUPFAM" id="SSF48239">
    <property type="entry name" value="Terpenoid cyclases/Protein prenyltransferases"/>
    <property type="match status" value="1"/>
</dbReference>
<dbReference type="GO" id="GO:0005968">
    <property type="term" value="C:Rab-protein geranylgeranyltransferase complex"/>
    <property type="evidence" value="ECO:0007669"/>
    <property type="project" value="TreeGrafter"/>
</dbReference>
<evidence type="ECO:0000256" key="7">
    <source>
        <dbReference type="ARBA" id="ARBA00022833"/>
    </source>
</evidence>
<dbReference type="InterPro" id="IPR008930">
    <property type="entry name" value="Terpenoid_cyclase/PrenylTrfase"/>
</dbReference>
<keyword evidence="5" id="KW-0479">Metal-binding</keyword>
<dbReference type="GO" id="GO:0004663">
    <property type="term" value="F:Rab geranylgeranyltransferase activity"/>
    <property type="evidence" value="ECO:0007669"/>
    <property type="project" value="TreeGrafter"/>
</dbReference>
<evidence type="ECO:0000256" key="8">
    <source>
        <dbReference type="ARBA" id="ARBA00030816"/>
    </source>
</evidence>
<evidence type="ECO:0000256" key="1">
    <source>
        <dbReference type="ARBA" id="ARBA00001947"/>
    </source>
</evidence>
<proteinExistence type="inferred from homology"/>
<evidence type="ECO:0000256" key="4">
    <source>
        <dbReference type="ARBA" id="ARBA00022679"/>
    </source>
</evidence>
<dbReference type="Pfam" id="PF00432">
    <property type="entry name" value="Prenyltrans"/>
    <property type="match status" value="1"/>
</dbReference>
<dbReference type="PANTHER" id="PTHR11774">
    <property type="entry name" value="GERANYLGERANYL TRANSFERASE TYPE BETA SUBUNIT"/>
    <property type="match status" value="1"/>
</dbReference>
<keyword evidence="4 11" id="KW-0808">Transferase</keyword>
<evidence type="ECO:0000256" key="9">
    <source>
        <dbReference type="ARBA" id="ARBA00032766"/>
    </source>
</evidence>
<gene>
    <name evidence="11" type="primary">rabggtb</name>
    <name evidence="11" type="ORF">CM83_5170</name>
</gene>
<keyword evidence="6" id="KW-0677">Repeat</keyword>
<reference evidence="11" key="2">
    <citation type="submission" date="2014-07" db="EMBL/GenBank/DDBJ databases">
        <authorList>
            <person name="Hull J."/>
        </authorList>
    </citation>
    <scope>NUCLEOTIDE SEQUENCE</scope>
</reference>
<evidence type="ECO:0000256" key="2">
    <source>
        <dbReference type="ARBA" id="ARBA00010497"/>
    </source>
</evidence>
<dbReference type="GO" id="GO:0046872">
    <property type="term" value="F:metal ion binding"/>
    <property type="evidence" value="ECO:0007669"/>
    <property type="project" value="UniProtKB-KW"/>
</dbReference>
<dbReference type="AlphaFoldDB" id="A0A0A9X035"/>
<keyword evidence="3" id="KW-0637">Prenyltransferase</keyword>
<reference evidence="11" key="1">
    <citation type="journal article" date="2014" name="PLoS ONE">
        <title>Transcriptome-Based Identification of ABC Transporters in the Western Tarnished Plant Bug Lygus hesperus.</title>
        <authorList>
            <person name="Hull J.J."/>
            <person name="Chaney K."/>
            <person name="Geib S.M."/>
            <person name="Fabrick J.A."/>
            <person name="Brent C.S."/>
            <person name="Walsh D."/>
            <person name="Lavine L.C."/>
        </authorList>
    </citation>
    <scope>NUCLEOTIDE SEQUENCE</scope>
</reference>
<comment type="similarity">
    <text evidence="2">Belongs to the protein prenyltransferase subunit beta family.</text>
</comment>
<feature type="domain" description="Prenyltransferase alpha-alpha toroid" evidence="10">
    <location>
        <begin position="2"/>
        <end position="147"/>
    </location>
</feature>
<evidence type="ECO:0000256" key="3">
    <source>
        <dbReference type="ARBA" id="ARBA00022602"/>
    </source>
</evidence>
<organism evidence="11">
    <name type="scientific">Lygus hesperus</name>
    <name type="common">Western plant bug</name>
    <dbReference type="NCBI Taxonomy" id="30085"/>
    <lineage>
        <taxon>Eukaryota</taxon>
        <taxon>Metazoa</taxon>
        <taxon>Ecdysozoa</taxon>
        <taxon>Arthropoda</taxon>
        <taxon>Hexapoda</taxon>
        <taxon>Insecta</taxon>
        <taxon>Pterygota</taxon>
        <taxon>Neoptera</taxon>
        <taxon>Paraneoptera</taxon>
        <taxon>Hemiptera</taxon>
        <taxon>Heteroptera</taxon>
        <taxon>Panheteroptera</taxon>
        <taxon>Cimicomorpha</taxon>
        <taxon>Miridae</taxon>
        <taxon>Mirini</taxon>
        <taxon>Lygus</taxon>
    </lineage>
</organism>
<evidence type="ECO:0000256" key="6">
    <source>
        <dbReference type="ARBA" id="ARBA00022737"/>
    </source>
</evidence>
<dbReference type="EMBL" id="GBHO01033134">
    <property type="protein sequence ID" value="JAG10470.1"/>
    <property type="molecule type" value="Transcribed_RNA"/>
</dbReference>
<protein>
    <recommendedName>
        <fullName evidence="8">Geranylgeranyl transferase type II subunit beta</fullName>
    </recommendedName>
    <alternativeName>
        <fullName evidence="9">Type II protein geranyl-geranyltransferase subunit beta</fullName>
    </alternativeName>
</protein>
<comment type="cofactor">
    <cofactor evidence="1">
        <name>Zn(2+)</name>
        <dbReference type="ChEBI" id="CHEBI:29105"/>
    </cofactor>
</comment>
<accession>A0A0A9X035</accession>
<evidence type="ECO:0000259" key="10">
    <source>
        <dbReference type="Pfam" id="PF00432"/>
    </source>
</evidence>